<name>A0ABS8JJT1_9GAMM</name>
<gene>
    <name evidence="9" type="ORF">LK996_11540</name>
</gene>
<protein>
    <submittedName>
        <fullName evidence="9">MFS transporter</fullName>
    </submittedName>
</protein>
<keyword evidence="5 7" id="KW-1133">Transmembrane helix</keyword>
<dbReference type="InterPro" id="IPR020846">
    <property type="entry name" value="MFS_dom"/>
</dbReference>
<evidence type="ECO:0000259" key="8">
    <source>
        <dbReference type="PROSITE" id="PS50850"/>
    </source>
</evidence>
<dbReference type="PANTHER" id="PTHR23513">
    <property type="entry name" value="INTEGRAL MEMBRANE EFFLUX PROTEIN-RELATED"/>
    <property type="match status" value="1"/>
</dbReference>
<comment type="subcellular location">
    <subcellularLocation>
        <location evidence="1">Cell membrane</location>
        <topology evidence="1">Multi-pass membrane protein</topology>
    </subcellularLocation>
</comment>
<keyword evidence="6 7" id="KW-0472">Membrane</keyword>
<evidence type="ECO:0000256" key="5">
    <source>
        <dbReference type="ARBA" id="ARBA00022989"/>
    </source>
</evidence>
<feature type="transmembrane region" description="Helical" evidence="7">
    <location>
        <begin position="146"/>
        <end position="166"/>
    </location>
</feature>
<evidence type="ECO:0000313" key="9">
    <source>
        <dbReference type="EMBL" id="MCC8363703.1"/>
    </source>
</evidence>
<dbReference type="Pfam" id="PF05977">
    <property type="entry name" value="MFS_3"/>
    <property type="match status" value="1"/>
</dbReference>
<comment type="caution">
    <text evidence="9">The sequence shown here is derived from an EMBL/GenBank/DDBJ whole genome shotgun (WGS) entry which is preliminary data.</text>
</comment>
<dbReference type="SUPFAM" id="SSF103473">
    <property type="entry name" value="MFS general substrate transporter"/>
    <property type="match status" value="1"/>
</dbReference>
<feature type="domain" description="Major facilitator superfamily (MFS) profile" evidence="8">
    <location>
        <begin position="22"/>
        <end position="407"/>
    </location>
</feature>
<dbReference type="InterPro" id="IPR010290">
    <property type="entry name" value="TM_effector"/>
</dbReference>
<feature type="transmembrane region" description="Helical" evidence="7">
    <location>
        <begin position="88"/>
        <end position="109"/>
    </location>
</feature>
<dbReference type="InterPro" id="IPR036259">
    <property type="entry name" value="MFS_trans_sf"/>
</dbReference>
<organism evidence="9 10">
    <name type="scientific">Noviluteimonas lactosilytica</name>
    <dbReference type="NCBI Taxonomy" id="2888523"/>
    <lineage>
        <taxon>Bacteria</taxon>
        <taxon>Pseudomonadati</taxon>
        <taxon>Pseudomonadota</taxon>
        <taxon>Gammaproteobacteria</taxon>
        <taxon>Lysobacterales</taxon>
        <taxon>Lysobacteraceae</taxon>
        <taxon>Noviluteimonas</taxon>
    </lineage>
</organism>
<proteinExistence type="predicted"/>
<keyword evidence="3" id="KW-1003">Cell membrane</keyword>
<reference evidence="9" key="1">
    <citation type="submission" date="2021-10" db="EMBL/GenBank/DDBJ databases">
        <authorList>
            <person name="Lyu M."/>
            <person name="Wang X."/>
            <person name="Meng X."/>
            <person name="Xu K."/>
        </authorList>
    </citation>
    <scope>NUCLEOTIDE SEQUENCE</scope>
    <source>
        <strain evidence="9">A6</strain>
    </source>
</reference>
<keyword evidence="4 7" id="KW-0812">Transmembrane</keyword>
<feature type="transmembrane region" description="Helical" evidence="7">
    <location>
        <begin position="357"/>
        <end position="376"/>
    </location>
</feature>
<feature type="transmembrane region" description="Helical" evidence="7">
    <location>
        <begin position="115"/>
        <end position="134"/>
    </location>
</feature>
<dbReference type="PANTHER" id="PTHR23513:SF11">
    <property type="entry name" value="STAPHYLOFERRIN A TRANSPORTER"/>
    <property type="match status" value="1"/>
</dbReference>
<feature type="transmembrane region" description="Helical" evidence="7">
    <location>
        <begin position="54"/>
        <end position="76"/>
    </location>
</feature>
<feature type="transmembrane region" description="Helical" evidence="7">
    <location>
        <begin position="325"/>
        <end position="345"/>
    </location>
</feature>
<dbReference type="Proteomes" id="UP001165293">
    <property type="component" value="Unassembled WGS sequence"/>
</dbReference>
<evidence type="ECO:0000256" key="6">
    <source>
        <dbReference type="ARBA" id="ARBA00023136"/>
    </source>
</evidence>
<feature type="transmembrane region" description="Helical" evidence="7">
    <location>
        <begin position="26"/>
        <end position="48"/>
    </location>
</feature>
<dbReference type="Gene3D" id="1.20.1250.20">
    <property type="entry name" value="MFS general substrate transporter like domains"/>
    <property type="match status" value="1"/>
</dbReference>
<evidence type="ECO:0000256" key="1">
    <source>
        <dbReference type="ARBA" id="ARBA00004651"/>
    </source>
</evidence>
<feature type="transmembrane region" description="Helical" evidence="7">
    <location>
        <begin position="172"/>
        <end position="198"/>
    </location>
</feature>
<feature type="transmembrane region" description="Helical" evidence="7">
    <location>
        <begin position="299"/>
        <end position="319"/>
    </location>
</feature>
<evidence type="ECO:0000256" key="7">
    <source>
        <dbReference type="SAM" id="Phobius"/>
    </source>
</evidence>
<dbReference type="EMBL" id="JAJGAK010000002">
    <property type="protein sequence ID" value="MCC8363703.1"/>
    <property type="molecule type" value="Genomic_DNA"/>
</dbReference>
<keyword evidence="10" id="KW-1185">Reference proteome</keyword>
<sequence>MDAPQPRADATPGAWAPLGVPAFRSLWLAIVIGNIGTWVNDVAAAWLMTELTDAPLMIAAVQSATSLPMVVLALVAGTLADLVDRRRLLIVMQLWMMAVATALAVLAWLGQLHAWSLLALTFAIGAGAALAMPAQSAVTQELVPRPLVAPAIALSSVGMNIARSIGPALGGTIVAVAGVAAAFAINAISFLGTVFVLLRWKRTPAAAAGHAPPENFIGAFRAGLRFAWHAPAFRSVIVRAACFFVFASALTALLPLVVRRTLQGGAGTFGLLLGCIGVGALFGAALLPRVRARWGADRLIVGGAVGYAVCIALVAQVTAVWPACIVMLAAGMTWIAVLSSFQAAAQLSVPAWVRARALSLYIMTFAGGMALGSLAWGSVAQFASVPMALRIAALGTIVASLWAGRYRIGDVAHLDLAPSGHWPQPIMAAVLEGDRGPVLVTVEYAVAPGENARFHALMAALGESRRRDGALQWSVLEDVAQPGTWLESFIVGSWSEHLRQHQRVTGEERRLQAGIAEALVPGAAPVVRHFLAPDARARHARSAGA</sequence>
<feature type="transmembrane region" description="Helical" evidence="7">
    <location>
        <begin position="264"/>
        <end position="287"/>
    </location>
</feature>
<evidence type="ECO:0000256" key="4">
    <source>
        <dbReference type="ARBA" id="ARBA00022692"/>
    </source>
</evidence>
<dbReference type="CDD" id="cd06173">
    <property type="entry name" value="MFS_MefA_like"/>
    <property type="match status" value="1"/>
</dbReference>
<evidence type="ECO:0000256" key="2">
    <source>
        <dbReference type="ARBA" id="ARBA00022448"/>
    </source>
</evidence>
<dbReference type="PROSITE" id="PS50850">
    <property type="entry name" value="MFS"/>
    <property type="match status" value="1"/>
</dbReference>
<evidence type="ECO:0000256" key="3">
    <source>
        <dbReference type="ARBA" id="ARBA00022475"/>
    </source>
</evidence>
<feature type="transmembrane region" description="Helical" evidence="7">
    <location>
        <begin position="236"/>
        <end position="258"/>
    </location>
</feature>
<dbReference type="RefSeq" id="WP_230527381.1">
    <property type="nucleotide sequence ID" value="NZ_JAJGAK010000002.1"/>
</dbReference>
<evidence type="ECO:0000313" key="10">
    <source>
        <dbReference type="Proteomes" id="UP001165293"/>
    </source>
</evidence>
<keyword evidence="2" id="KW-0813">Transport</keyword>
<accession>A0ABS8JJT1</accession>